<dbReference type="Proteomes" id="UP001240984">
    <property type="component" value="Unassembled WGS sequence"/>
</dbReference>
<name>A0ABT9MMJ5_9ACTN</name>
<keyword evidence="3" id="KW-1185">Reference proteome</keyword>
<gene>
    <name evidence="2" type="ORF">J2S43_001140</name>
</gene>
<sequence length="71" mass="7743">MIAEAAMRDWLDDAWSRTEVVQIVTGGEDGGPLDGREVLAELRSVESIAAVRSPTTTGPFTGDRREKWKGP</sequence>
<evidence type="ECO:0000313" key="2">
    <source>
        <dbReference type="EMBL" id="MDP9792628.1"/>
    </source>
</evidence>
<protein>
    <submittedName>
        <fullName evidence="2">Uncharacterized protein</fullName>
    </submittedName>
</protein>
<reference evidence="2 3" key="1">
    <citation type="submission" date="2023-07" db="EMBL/GenBank/DDBJ databases">
        <title>Sequencing the genomes of 1000 actinobacteria strains.</title>
        <authorList>
            <person name="Klenk H.-P."/>
        </authorList>
    </citation>
    <scope>NUCLEOTIDE SEQUENCE [LARGE SCALE GENOMIC DNA]</scope>
    <source>
        <strain evidence="2 3">DSM 44710</strain>
    </source>
</reference>
<dbReference type="EMBL" id="JAUSRA010000001">
    <property type="protein sequence ID" value="MDP9792628.1"/>
    <property type="molecule type" value="Genomic_DNA"/>
</dbReference>
<comment type="caution">
    <text evidence="2">The sequence shown here is derived from an EMBL/GenBank/DDBJ whole genome shotgun (WGS) entry which is preliminary data.</text>
</comment>
<organism evidence="2 3">
    <name type="scientific">Catenuloplanes nepalensis</name>
    <dbReference type="NCBI Taxonomy" id="587533"/>
    <lineage>
        <taxon>Bacteria</taxon>
        <taxon>Bacillati</taxon>
        <taxon>Actinomycetota</taxon>
        <taxon>Actinomycetes</taxon>
        <taxon>Micromonosporales</taxon>
        <taxon>Micromonosporaceae</taxon>
        <taxon>Catenuloplanes</taxon>
    </lineage>
</organism>
<feature type="region of interest" description="Disordered" evidence="1">
    <location>
        <begin position="50"/>
        <end position="71"/>
    </location>
</feature>
<proteinExistence type="predicted"/>
<feature type="compositionally biased region" description="Basic and acidic residues" evidence="1">
    <location>
        <begin position="62"/>
        <end position="71"/>
    </location>
</feature>
<evidence type="ECO:0000256" key="1">
    <source>
        <dbReference type="SAM" id="MobiDB-lite"/>
    </source>
</evidence>
<dbReference type="RefSeq" id="WP_306827495.1">
    <property type="nucleotide sequence ID" value="NZ_JAUSRA010000001.1"/>
</dbReference>
<accession>A0ABT9MMJ5</accession>
<evidence type="ECO:0000313" key="3">
    <source>
        <dbReference type="Proteomes" id="UP001240984"/>
    </source>
</evidence>